<reference evidence="3" key="1">
    <citation type="submission" date="2017-03" db="EMBL/GenBank/DDBJ databases">
        <title>Phytopthora megakarya and P. palmivora, two closely related causual agents of cacao black pod achieved similar genome size and gene model numbers by different mechanisms.</title>
        <authorList>
            <person name="Ali S."/>
            <person name="Shao J."/>
            <person name="Larry D.J."/>
            <person name="Kronmiller B."/>
            <person name="Shen D."/>
            <person name="Strem M.D."/>
            <person name="Melnick R.L."/>
            <person name="Guiltinan M.J."/>
            <person name="Tyler B.M."/>
            <person name="Meinhardt L.W."/>
            <person name="Bailey B.A."/>
        </authorList>
    </citation>
    <scope>NUCLEOTIDE SEQUENCE [LARGE SCALE GENOMIC DNA]</scope>
    <source>
        <strain evidence="3">zdho120</strain>
    </source>
</reference>
<evidence type="ECO:0008006" key="4">
    <source>
        <dbReference type="Google" id="ProtNLM"/>
    </source>
</evidence>
<dbReference type="Proteomes" id="UP000198211">
    <property type="component" value="Unassembled WGS sequence"/>
</dbReference>
<accession>A0A225VVJ7</accession>
<comment type="caution">
    <text evidence="2">The sequence shown here is derived from an EMBL/GenBank/DDBJ whole genome shotgun (WGS) entry which is preliminary data.</text>
</comment>
<dbReference type="EMBL" id="NBNE01002785">
    <property type="protein sequence ID" value="OWZ09453.1"/>
    <property type="molecule type" value="Genomic_DNA"/>
</dbReference>
<sequence length="110" mass="12854">MRFTLFYFLSLLFILILFRCSYQCETFQAYRLRTSNSVKDRNCACTQALSKRGTTPKLWDESLGFYTKSWNCAHSHRFSLVGPGERTNHTTRRIDCRAKMNALLFQGHDG</sequence>
<keyword evidence="3" id="KW-1185">Reference proteome</keyword>
<evidence type="ECO:0000313" key="3">
    <source>
        <dbReference type="Proteomes" id="UP000198211"/>
    </source>
</evidence>
<proteinExistence type="predicted"/>
<dbReference type="OrthoDB" id="10444925at2759"/>
<name>A0A225VVJ7_9STRA</name>
<gene>
    <name evidence="2" type="ORF">PHMEG_00017845</name>
</gene>
<dbReference type="AlphaFoldDB" id="A0A225VVJ7"/>
<keyword evidence="1" id="KW-0732">Signal</keyword>
<organism evidence="2 3">
    <name type="scientific">Phytophthora megakarya</name>
    <dbReference type="NCBI Taxonomy" id="4795"/>
    <lineage>
        <taxon>Eukaryota</taxon>
        <taxon>Sar</taxon>
        <taxon>Stramenopiles</taxon>
        <taxon>Oomycota</taxon>
        <taxon>Peronosporomycetes</taxon>
        <taxon>Peronosporales</taxon>
        <taxon>Peronosporaceae</taxon>
        <taxon>Phytophthora</taxon>
    </lineage>
</organism>
<protein>
    <recommendedName>
        <fullName evidence="4">Secreted protein</fullName>
    </recommendedName>
</protein>
<feature type="chain" id="PRO_5012646473" description="Secreted protein" evidence="1">
    <location>
        <begin position="24"/>
        <end position="110"/>
    </location>
</feature>
<evidence type="ECO:0000313" key="2">
    <source>
        <dbReference type="EMBL" id="OWZ09453.1"/>
    </source>
</evidence>
<feature type="signal peptide" evidence="1">
    <location>
        <begin position="1"/>
        <end position="23"/>
    </location>
</feature>
<evidence type="ECO:0000256" key="1">
    <source>
        <dbReference type="SAM" id="SignalP"/>
    </source>
</evidence>